<accession>A0ABW5WV29</accession>
<evidence type="ECO:0000256" key="4">
    <source>
        <dbReference type="ARBA" id="ARBA00022793"/>
    </source>
</evidence>
<evidence type="ECO:0000256" key="7">
    <source>
        <dbReference type="ARBA" id="ARBA00023239"/>
    </source>
</evidence>
<dbReference type="EC" id="4.1.1.48" evidence="8"/>
<reference evidence="11" key="1">
    <citation type="journal article" date="2019" name="Int. J. Syst. Evol. Microbiol.">
        <title>The Global Catalogue of Microorganisms (GCM) 10K type strain sequencing project: providing services to taxonomists for standard genome sequencing and annotation.</title>
        <authorList>
            <consortium name="The Broad Institute Genomics Platform"/>
            <consortium name="The Broad Institute Genome Sequencing Center for Infectious Disease"/>
            <person name="Wu L."/>
            <person name="Ma J."/>
        </authorList>
    </citation>
    <scope>NUCLEOTIDE SEQUENCE [LARGE SCALE GENOMIC DNA]</scope>
    <source>
        <strain evidence="11">KCTC 33575</strain>
    </source>
</reference>
<evidence type="ECO:0000256" key="3">
    <source>
        <dbReference type="ARBA" id="ARBA00022605"/>
    </source>
</evidence>
<dbReference type="PANTHER" id="PTHR22854:SF2">
    <property type="entry name" value="INDOLE-3-GLYCEROL-PHOSPHATE SYNTHASE"/>
    <property type="match status" value="1"/>
</dbReference>
<dbReference type="PROSITE" id="PS00614">
    <property type="entry name" value="IGPS"/>
    <property type="match status" value="1"/>
</dbReference>
<keyword evidence="4 8" id="KW-0210">Decarboxylase</keyword>
<dbReference type="CDD" id="cd00331">
    <property type="entry name" value="IGPS"/>
    <property type="match status" value="1"/>
</dbReference>
<dbReference type="InterPro" id="IPR011060">
    <property type="entry name" value="RibuloseP-bd_barrel"/>
</dbReference>
<protein>
    <recommendedName>
        <fullName evidence="8">Indole-3-glycerol phosphate synthase</fullName>
        <shortName evidence="8">IGPS</shortName>
        <ecNumber evidence="8">4.1.1.48</ecNumber>
    </recommendedName>
</protein>
<evidence type="ECO:0000259" key="9">
    <source>
        <dbReference type="Pfam" id="PF00218"/>
    </source>
</evidence>
<comment type="caution">
    <text evidence="10">The sequence shown here is derived from an EMBL/GenBank/DDBJ whole genome shotgun (WGS) entry which is preliminary data.</text>
</comment>
<evidence type="ECO:0000256" key="8">
    <source>
        <dbReference type="HAMAP-Rule" id="MF_00134"/>
    </source>
</evidence>
<keyword evidence="5 8" id="KW-0822">Tryptophan biosynthesis</keyword>
<dbReference type="EMBL" id="JBHUOQ010000001">
    <property type="protein sequence ID" value="MFD2830118.1"/>
    <property type="molecule type" value="Genomic_DNA"/>
</dbReference>
<dbReference type="HAMAP" id="MF_00134_A">
    <property type="entry name" value="IGPS_A"/>
    <property type="match status" value="1"/>
</dbReference>
<evidence type="ECO:0000313" key="10">
    <source>
        <dbReference type="EMBL" id="MFD2830118.1"/>
    </source>
</evidence>
<dbReference type="InterPro" id="IPR045186">
    <property type="entry name" value="Indole-3-glycerol_P_synth"/>
</dbReference>
<dbReference type="InterPro" id="IPR001468">
    <property type="entry name" value="Indole-3-GlycerolPSynthase_CS"/>
</dbReference>
<keyword evidence="11" id="KW-1185">Reference proteome</keyword>
<dbReference type="Proteomes" id="UP001597519">
    <property type="component" value="Unassembled WGS sequence"/>
</dbReference>
<dbReference type="GO" id="GO:0004425">
    <property type="term" value="F:indole-3-glycerol-phosphate synthase activity"/>
    <property type="evidence" value="ECO:0007669"/>
    <property type="project" value="UniProtKB-EC"/>
</dbReference>
<dbReference type="NCBIfam" id="NF001377">
    <property type="entry name" value="PRK00278.2-4"/>
    <property type="match status" value="1"/>
</dbReference>
<dbReference type="RefSeq" id="WP_377772740.1">
    <property type="nucleotide sequence ID" value="NZ_JBHUOQ010000001.1"/>
</dbReference>
<comment type="pathway">
    <text evidence="2 8">Amino-acid biosynthesis; L-tryptophan biosynthesis; L-tryptophan from chorismate: step 4/5.</text>
</comment>
<comment type="catalytic activity">
    <reaction evidence="1 8">
        <text>1-(2-carboxyphenylamino)-1-deoxy-D-ribulose 5-phosphate + H(+) = (1S,2R)-1-C-(indol-3-yl)glycerol 3-phosphate + CO2 + H2O</text>
        <dbReference type="Rhea" id="RHEA:23476"/>
        <dbReference type="ChEBI" id="CHEBI:15377"/>
        <dbReference type="ChEBI" id="CHEBI:15378"/>
        <dbReference type="ChEBI" id="CHEBI:16526"/>
        <dbReference type="ChEBI" id="CHEBI:58613"/>
        <dbReference type="ChEBI" id="CHEBI:58866"/>
        <dbReference type="EC" id="4.1.1.48"/>
    </reaction>
</comment>
<keyword evidence="6 8" id="KW-0057">Aromatic amino acid biosynthesis</keyword>
<gene>
    <name evidence="8 10" type="primary">trpC</name>
    <name evidence="10" type="ORF">ACFSX4_06505</name>
</gene>
<keyword evidence="7 8" id="KW-0456">Lyase</keyword>
<dbReference type="HAMAP" id="MF_00134_B">
    <property type="entry name" value="IGPS_B"/>
    <property type="match status" value="1"/>
</dbReference>
<evidence type="ECO:0000313" key="11">
    <source>
        <dbReference type="Proteomes" id="UP001597519"/>
    </source>
</evidence>
<dbReference type="InterPro" id="IPR013785">
    <property type="entry name" value="Aldolase_TIM"/>
</dbReference>
<evidence type="ECO:0000256" key="2">
    <source>
        <dbReference type="ARBA" id="ARBA00004696"/>
    </source>
</evidence>
<organism evidence="10 11">
    <name type="scientific">Corticicoccus populi</name>
    <dbReference type="NCBI Taxonomy" id="1812821"/>
    <lineage>
        <taxon>Bacteria</taxon>
        <taxon>Bacillati</taxon>
        <taxon>Bacillota</taxon>
        <taxon>Bacilli</taxon>
        <taxon>Bacillales</taxon>
        <taxon>Staphylococcaceae</taxon>
        <taxon>Corticicoccus</taxon>
    </lineage>
</organism>
<dbReference type="PANTHER" id="PTHR22854">
    <property type="entry name" value="TRYPTOPHAN BIOSYNTHESIS PROTEIN"/>
    <property type="match status" value="1"/>
</dbReference>
<name>A0ABW5WV29_9STAP</name>
<evidence type="ECO:0000256" key="1">
    <source>
        <dbReference type="ARBA" id="ARBA00001633"/>
    </source>
</evidence>
<evidence type="ECO:0000256" key="5">
    <source>
        <dbReference type="ARBA" id="ARBA00022822"/>
    </source>
</evidence>
<dbReference type="Gene3D" id="3.20.20.70">
    <property type="entry name" value="Aldolase class I"/>
    <property type="match status" value="1"/>
</dbReference>
<keyword evidence="3 8" id="KW-0028">Amino-acid biosynthesis</keyword>
<dbReference type="InterPro" id="IPR013798">
    <property type="entry name" value="Indole-3-glycerol_P_synth_dom"/>
</dbReference>
<dbReference type="Pfam" id="PF00218">
    <property type="entry name" value="IGPS"/>
    <property type="match status" value="1"/>
</dbReference>
<feature type="domain" description="Indole-3-glycerol phosphate synthase" evidence="9">
    <location>
        <begin position="27"/>
        <end position="249"/>
    </location>
</feature>
<proteinExistence type="inferred from homology"/>
<sequence length="255" mass="28273">MTILDDIVEVKKRQLESYPEEIKTIERTPVPFKVKAEADGTLGIISEIKRASPSKGDINPGISPVFQAEQYVSGGTTAISVLTETDYFKGSLDDLQAVKQAVDVPVLNKDFIIDQRQIAKAYNHGADIILLIAAILSDEEMKSLYDYASELNLECIVEVHDEEEMKRALKLQPEIIGINNRNLKTFEVDLKTTETLLEKYNHPGILFIGESGIKTESDAVRMSKAGAGCLLVGETLMRDNTPAEVIRKLKVAKHD</sequence>
<comment type="similarity">
    <text evidence="8">Belongs to the TrpC family.</text>
</comment>
<dbReference type="SUPFAM" id="SSF51366">
    <property type="entry name" value="Ribulose-phoshate binding barrel"/>
    <property type="match status" value="1"/>
</dbReference>
<evidence type="ECO:0000256" key="6">
    <source>
        <dbReference type="ARBA" id="ARBA00023141"/>
    </source>
</evidence>